<comment type="similarity">
    <text evidence="2">Belongs to the CDP-glycerol glycerophosphotransferase family.</text>
</comment>
<evidence type="ECO:0000259" key="7">
    <source>
        <dbReference type="Pfam" id="PF00535"/>
    </source>
</evidence>
<keyword evidence="3" id="KW-1003">Cell membrane</keyword>
<evidence type="ECO:0000256" key="4">
    <source>
        <dbReference type="ARBA" id="ARBA00022679"/>
    </source>
</evidence>
<evidence type="ECO:0000256" key="3">
    <source>
        <dbReference type="ARBA" id="ARBA00022475"/>
    </source>
</evidence>
<evidence type="ECO:0000256" key="1">
    <source>
        <dbReference type="ARBA" id="ARBA00004202"/>
    </source>
</evidence>
<dbReference type="Gene3D" id="3.40.50.11820">
    <property type="match status" value="1"/>
</dbReference>
<organism evidence="8 9">
    <name type="scientific">Microbispora corallina</name>
    <dbReference type="NCBI Taxonomy" id="83302"/>
    <lineage>
        <taxon>Bacteria</taxon>
        <taxon>Bacillati</taxon>
        <taxon>Actinomycetota</taxon>
        <taxon>Actinomycetes</taxon>
        <taxon>Streptosporangiales</taxon>
        <taxon>Streptosporangiaceae</taxon>
        <taxon>Microbispora</taxon>
    </lineage>
</organism>
<dbReference type="RefSeq" id="WP_204059297.1">
    <property type="nucleotide sequence ID" value="NZ_BAAAGP010000021.1"/>
</dbReference>
<keyword evidence="4" id="KW-0808">Transferase</keyword>
<dbReference type="EMBL" id="BOOC01000027">
    <property type="protein sequence ID" value="GIH42006.1"/>
    <property type="molecule type" value="Genomic_DNA"/>
</dbReference>
<evidence type="ECO:0000256" key="5">
    <source>
        <dbReference type="ARBA" id="ARBA00022944"/>
    </source>
</evidence>
<feature type="domain" description="Glycosyltransferase 2-like" evidence="7">
    <location>
        <begin position="8"/>
        <end position="115"/>
    </location>
</feature>
<dbReference type="InterPro" id="IPR029044">
    <property type="entry name" value="Nucleotide-diphossugar_trans"/>
</dbReference>
<evidence type="ECO:0000256" key="6">
    <source>
        <dbReference type="ARBA" id="ARBA00023136"/>
    </source>
</evidence>
<dbReference type="SUPFAM" id="SSF53756">
    <property type="entry name" value="UDP-Glycosyltransferase/glycogen phosphorylase"/>
    <property type="match status" value="1"/>
</dbReference>
<dbReference type="Gene3D" id="3.40.50.12580">
    <property type="match status" value="1"/>
</dbReference>
<evidence type="ECO:0000256" key="2">
    <source>
        <dbReference type="ARBA" id="ARBA00010488"/>
    </source>
</evidence>
<dbReference type="InterPro" id="IPR043148">
    <property type="entry name" value="TagF_C"/>
</dbReference>
<comment type="subcellular location">
    <subcellularLocation>
        <location evidence="1">Cell membrane</location>
        <topology evidence="1">Peripheral membrane protein</topology>
    </subcellularLocation>
</comment>
<protein>
    <recommendedName>
        <fullName evidence="7">Glycosyltransferase 2-like domain-containing protein</fullName>
    </recommendedName>
</protein>
<keyword evidence="6" id="KW-0472">Membrane</keyword>
<dbReference type="Pfam" id="PF04464">
    <property type="entry name" value="Glyphos_transf"/>
    <property type="match status" value="1"/>
</dbReference>
<dbReference type="InterPro" id="IPR043149">
    <property type="entry name" value="TagF_N"/>
</dbReference>
<dbReference type="InterPro" id="IPR051612">
    <property type="entry name" value="Teichoic_Acid_Biosynth"/>
</dbReference>
<dbReference type="PANTHER" id="PTHR37316:SF3">
    <property type="entry name" value="TEICHOIC ACID GLYCEROL-PHOSPHATE TRANSFERASE"/>
    <property type="match status" value="1"/>
</dbReference>
<proteinExistence type="inferred from homology"/>
<reference evidence="8 9" key="1">
    <citation type="submission" date="2021-01" db="EMBL/GenBank/DDBJ databases">
        <title>Whole genome shotgun sequence of Microbispora corallina NBRC 16416.</title>
        <authorList>
            <person name="Komaki H."/>
            <person name="Tamura T."/>
        </authorList>
    </citation>
    <scope>NUCLEOTIDE SEQUENCE [LARGE SCALE GENOMIC DNA]</scope>
    <source>
        <strain evidence="8 9">NBRC 16416</strain>
    </source>
</reference>
<dbReference type="Gene3D" id="3.90.550.10">
    <property type="entry name" value="Spore Coat Polysaccharide Biosynthesis Protein SpsA, Chain A"/>
    <property type="match status" value="1"/>
</dbReference>
<dbReference type="SUPFAM" id="SSF53448">
    <property type="entry name" value="Nucleotide-diphospho-sugar transferases"/>
    <property type="match status" value="1"/>
</dbReference>
<evidence type="ECO:0000313" key="8">
    <source>
        <dbReference type="EMBL" id="GIH42006.1"/>
    </source>
</evidence>
<name>A0ABQ4G4N8_9ACTN</name>
<dbReference type="InterPro" id="IPR001173">
    <property type="entry name" value="Glyco_trans_2-like"/>
</dbReference>
<dbReference type="PANTHER" id="PTHR37316">
    <property type="entry name" value="TEICHOIC ACID GLYCEROL-PHOSPHATE PRIMASE"/>
    <property type="match status" value="1"/>
</dbReference>
<evidence type="ECO:0000313" key="9">
    <source>
        <dbReference type="Proteomes" id="UP000603904"/>
    </source>
</evidence>
<dbReference type="Pfam" id="PF00535">
    <property type="entry name" value="Glycos_transf_2"/>
    <property type="match status" value="1"/>
</dbReference>
<gene>
    <name evidence="8" type="ORF">Mco01_50060</name>
</gene>
<keyword evidence="9" id="KW-1185">Reference proteome</keyword>
<keyword evidence="5" id="KW-0777">Teichoic acid biosynthesis</keyword>
<dbReference type="Proteomes" id="UP000603904">
    <property type="component" value="Unassembled WGS sequence"/>
</dbReference>
<dbReference type="InterPro" id="IPR007554">
    <property type="entry name" value="Glycerophosphate_synth"/>
</dbReference>
<accession>A0ABQ4G4N8</accession>
<sequence>MTVSPRLSVVVPLLGDEEHIEECLSSLRDQTLQDMEVLLVGRPGADAVRDPNVTLIPPPGGSDTSAARNAGAARATGAYLAFADPAAVVPADAYRRLVEALDATGSDLACGRAARLGGRPLRTSGDVLRTRARRDPGLLDDTAAATKAFRRTFWDAHGLAFREGIEEDFPVTVPAQALSRSTDVLAEVVCLTRPHACPRPARPADRLAAMLEVAETVARHAEDLKGEYDRRLAESDALAAVLDHAPLETLAELAPRLARLDPEAVGRLPALRRLQLFLAVHGMAEELAGLREFAETRLRDHGVVRAGLTRRRLAMDYPLRHDRRLPAHLFDAERDLELRARVDDVRHADGVLRVAGHAYIAHLDSRRSRVELWLQAGNRRLPLPVRRISRPDVTADSRQSAACHDESGFATEVDAGALPAGRWALHARVRARGVVRSGRVTGGPDAGERVFRAGALQVALTRERGLVLREAAPVEASGDLGPLVTGVGWTEAGELTLTGAGGGHTDRITLERGTEAHSWPLRPHDGGWTAVIGRTADGLPLARGTWRVLAGGERVRLAEALVADPPAPHRSGVHEVSLRTDKESGLSVVVRPALAPDERGPYATRRRREAPRVRTALREAAVFDSYGGGQYSCNPRAVSEELARRDPDVERIWVTRDGQFAVPPGVRTVLYGSREHEEALHTSRYVVANRRTQPGWYGKPAGQLYVQTWHGTPLKRLARDARDMPYAQKIPEEDLAGQVATWDVLVSPNPFSTPILRRAFGYDGEVLESGYPRNDVLFRPEARERARRRLGVPEGRRAVLYAPTWRDDELDRPGLPLDAGRVAAALGGGDVLLVRAHYLMAGRTVIPAPAIDVTKFPDMAELLAAADVLVTDYSSAMFDFACTGRPMIFFTPDLERYRDEVRGFYLDVEAEAPGPLVRTPDDLVGVLAAADFCPYKERYQDFAGRYCPWDDGHASARVVARMLA</sequence>
<comment type="caution">
    <text evidence="8">The sequence shown here is derived from an EMBL/GenBank/DDBJ whole genome shotgun (WGS) entry which is preliminary data.</text>
</comment>